<dbReference type="SUPFAM" id="SSF53474">
    <property type="entry name" value="alpha/beta-Hydrolases"/>
    <property type="match status" value="1"/>
</dbReference>
<evidence type="ECO:0000313" key="3">
    <source>
        <dbReference type="EMBL" id="KAK0620982.1"/>
    </source>
</evidence>
<evidence type="ECO:0000313" key="4">
    <source>
        <dbReference type="Proteomes" id="UP001175000"/>
    </source>
</evidence>
<evidence type="ECO:0000256" key="1">
    <source>
        <dbReference type="ARBA" id="ARBA00022801"/>
    </source>
</evidence>
<dbReference type="AlphaFoldDB" id="A0AA39WT46"/>
<dbReference type="Proteomes" id="UP001175000">
    <property type="component" value="Unassembled WGS sequence"/>
</dbReference>
<feature type="non-terminal residue" evidence="3">
    <location>
        <position position="222"/>
    </location>
</feature>
<comment type="caution">
    <text evidence="3">The sequence shown here is derived from an EMBL/GenBank/DDBJ whole genome shotgun (WGS) entry which is preliminary data.</text>
</comment>
<name>A0AA39WT46_9PEZI</name>
<dbReference type="InterPro" id="IPR000675">
    <property type="entry name" value="Cutinase/axe"/>
</dbReference>
<keyword evidence="4" id="KW-1185">Reference proteome</keyword>
<proteinExistence type="predicted"/>
<evidence type="ECO:0000256" key="2">
    <source>
        <dbReference type="ARBA" id="ARBA00023157"/>
    </source>
</evidence>
<reference evidence="3" key="1">
    <citation type="submission" date="2023-06" db="EMBL/GenBank/DDBJ databases">
        <title>Genome-scale phylogeny and comparative genomics of the fungal order Sordariales.</title>
        <authorList>
            <consortium name="Lawrence Berkeley National Laboratory"/>
            <person name="Hensen N."/>
            <person name="Bonometti L."/>
            <person name="Westerberg I."/>
            <person name="Brannstrom I.O."/>
            <person name="Guillou S."/>
            <person name="Cros-Aarteil S."/>
            <person name="Calhoun S."/>
            <person name="Haridas S."/>
            <person name="Kuo A."/>
            <person name="Mondo S."/>
            <person name="Pangilinan J."/>
            <person name="Riley R."/>
            <person name="Labutti K."/>
            <person name="Andreopoulos B."/>
            <person name="Lipzen A."/>
            <person name="Chen C."/>
            <person name="Yanf M."/>
            <person name="Daum C."/>
            <person name="Ng V."/>
            <person name="Clum A."/>
            <person name="Steindorff A."/>
            <person name="Ohm R."/>
            <person name="Martin F."/>
            <person name="Silar P."/>
            <person name="Natvig D."/>
            <person name="Lalanne C."/>
            <person name="Gautier V."/>
            <person name="Ament-Velasquez S.L."/>
            <person name="Kruys A."/>
            <person name="Hutchinson M.I."/>
            <person name="Powell A.J."/>
            <person name="Barry K."/>
            <person name="Miller A.N."/>
            <person name="Grigoriev I.V."/>
            <person name="Debuchy R."/>
            <person name="Gladieux P."/>
            <person name="Thoren M.H."/>
            <person name="Johannesson H."/>
        </authorList>
    </citation>
    <scope>NUCLEOTIDE SEQUENCE</scope>
    <source>
        <strain evidence="3">CBS 606.72</strain>
    </source>
</reference>
<dbReference type="SMART" id="SM01110">
    <property type="entry name" value="Cutinase"/>
    <property type="match status" value="1"/>
</dbReference>
<protein>
    <submittedName>
        <fullName evidence="3">Cutinase</fullName>
    </submittedName>
</protein>
<organism evidence="3 4">
    <name type="scientific">Immersiella caudata</name>
    <dbReference type="NCBI Taxonomy" id="314043"/>
    <lineage>
        <taxon>Eukaryota</taxon>
        <taxon>Fungi</taxon>
        <taxon>Dikarya</taxon>
        <taxon>Ascomycota</taxon>
        <taxon>Pezizomycotina</taxon>
        <taxon>Sordariomycetes</taxon>
        <taxon>Sordariomycetidae</taxon>
        <taxon>Sordariales</taxon>
        <taxon>Lasiosphaeriaceae</taxon>
        <taxon>Immersiella</taxon>
    </lineage>
</organism>
<dbReference type="Gene3D" id="3.40.50.1820">
    <property type="entry name" value="alpha/beta hydrolase"/>
    <property type="match status" value="1"/>
</dbReference>
<feature type="non-terminal residue" evidence="3">
    <location>
        <position position="1"/>
    </location>
</feature>
<dbReference type="GO" id="GO:0052689">
    <property type="term" value="F:carboxylic ester hydrolase activity"/>
    <property type="evidence" value="ECO:0007669"/>
    <property type="project" value="UniProtKB-ARBA"/>
</dbReference>
<keyword evidence="1" id="KW-0378">Hydrolase</keyword>
<sequence length="222" mass="23535">RAEPCATGLHIIVARGSNEEPGLGKIGVIAGNVSLAIPGTTSAAVDYPATIDQYATSLQEGAAEVVRMVKEYGEKCPDGKMALLGFSQGAHSVMDAVCGSSSAGFKTSTDLPDEFADSIVAIVTYGDPSHTTNATWNQGTSETSGLFPRVNITACDPYSDRIRSWCDVGDVYCDRGNNTRIHGSYFANYTDVTVDFIVGKYNASLAEKNDEKTDTRPTSTPT</sequence>
<accession>A0AA39WT46</accession>
<dbReference type="Pfam" id="PF01083">
    <property type="entry name" value="Cutinase"/>
    <property type="match status" value="1"/>
</dbReference>
<keyword evidence="2" id="KW-1015">Disulfide bond</keyword>
<dbReference type="EMBL" id="JAULSU010000004">
    <property type="protein sequence ID" value="KAK0620982.1"/>
    <property type="molecule type" value="Genomic_DNA"/>
</dbReference>
<gene>
    <name evidence="3" type="ORF">B0T14DRAFT_397164</name>
</gene>
<dbReference type="PANTHER" id="PTHR33630:SF9">
    <property type="entry name" value="CUTINASE 4"/>
    <property type="match status" value="1"/>
</dbReference>
<dbReference type="PANTHER" id="PTHR33630">
    <property type="entry name" value="CUTINASE RV1984C-RELATED-RELATED"/>
    <property type="match status" value="1"/>
</dbReference>
<dbReference type="InterPro" id="IPR029058">
    <property type="entry name" value="AB_hydrolase_fold"/>
</dbReference>